<dbReference type="Pfam" id="PF13845">
    <property type="entry name" value="Septum_form"/>
    <property type="match status" value="1"/>
</dbReference>
<feature type="region of interest" description="Disordered" evidence="1">
    <location>
        <begin position="15"/>
        <end position="53"/>
    </location>
</feature>
<keyword evidence="2" id="KW-1133">Transmembrane helix</keyword>
<dbReference type="EMBL" id="BAAATD010000018">
    <property type="protein sequence ID" value="GAA2634356.1"/>
    <property type="molecule type" value="Genomic_DNA"/>
</dbReference>
<protein>
    <recommendedName>
        <fullName evidence="7">DUF4190 domain-containing protein</fullName>
    </recommendedName>
</protein>
<keyword evidence="6" id="KW-1185">Reference proteome</keyword>
<proteinExistence type="predicted"/>
<feature type="domain" description="DUF4190" evidence="3">
    <location>
        <begin position="61"/>
        <end position="110"/>
    </location>
</feature>
<name>A0ABP6D313_9ACTN</name>
<feature type="transmembrane region" description="Helical" evidence="2">
    <location>
        <begin position="98"/>
        <end position="121"/>
    </location>
</feature>
<feature type="transmembrane region" description="Helical" evidence="2">
    <location>
        <begin position="61"/>
        <end position="86"/>
    </location>
</feature>
<evidence type="ECO:0000256" key="2">
    <source>
        <dbReference type="SAM" id="Phobius"/>
    </source>
</evidence>
<keyword evidence="2" id="KW-0472">Membrane</keyword>
<evidence type="ECO:0000259" key="3">
    <source>
        <dbReference type="Pfam" id="PF13828"/>
    </source>
</evidence>
<dbReference type="InterPro" id="IPR025241">
    <property type="entry name" value="DUF4190"/>
</dbReference>
<dbReference type="InterPro" id="IPR026004">
    <property type="entry name" value="Septum_form"/>
</dbReference>
<keyword evidence="2" id="KW-0812">Transmembrane</keyword>
<feature type="domain" description="Septum formation-related" evidence="4">
    <location>
        <begin position="151"/>
        <end position="252"/>
    </location>
</feature>
<evidence type="ECO:0000259" key="4">
    <source>
        <dbReference type="Pfam" id="PF13845"/>
    </source>
</evidence>
<sequence length="269" mass="27964">MGWSLVMTYPPGSGFPGNDPAPGAAPQPAYPEPPYPGPGDPGPLPGPASHRPAGATTTNGLAIASLVTGVFGCFGIISLILGAIALKQIKDRGQKGRGLAIAGIVLSLLWGVIGGASYLFIKSLDKDDLAKSLASPRVTSTKPKDVRANNMRVGDCINDNSGASTATDGPVKVESVKVVPCNAPHDGEVLATFRLAMATLPSESQMSKVASAGCQQRIGRRLSRDPARANLATSYYFPTTQSWASGDRMITCVAVHAREGAKLTRKLRT</sequence>
<evidence type="ECO:0000313" key="6">
    <source>
        <dbReference type="Proteomes" id="UP001501509"/>
    </source>
</evidence>
<evidence type="ECO:0000256" key="1">
    <source>
        <dbReference type="SAM" id="MobiDB-lite"/>
    </source>
</evidence>
<comment type="caution">
    <text evidence="5">The sequence shown here is derived from an EMBL/GenBank/DDBJ whole genome shotgun (WGS) entry which is preliminary data.</text>
</comment>
<evidence type="ECO:0000313" key="5">
    <source>
        <dbReference type="EMBL" id="GAA2634356.1"/>
    </source>
</evidence>
<organism evidence="5 6">
    <name type="scientific">Actinomadura fulvescens</name>
    <dbReference type="NCBI Taxonomy" id="46160"/>
    <lineage>
        <taxon>Bacteria</taxon>
        <taxon>Bacillati</taxon>
        <taxon>Actinomycetota</taxon>
        <taxon>Actinomycetes</taxon>
        <taxon>Streptosporangiales</taxon>
        <taxon>Thermomonosporaceae</taxon>
        <taxon>Actinomadura</taxon>
    </lineage>
</organism>
<dbReference type="Proteomes" id="UP001501509">
    <property type="component" value="Unassembled WGS sequence"/>
</dbReference>
<accession>A0ABP6D313</accession>
<feature type="compositionally biased region" description="Pro residues" evidence="1">
    <location>
        <begin position="23"/>
        <end position="46"/>
    </location>
</feature>
<dbReference type="Pfam" id="PF13828">
    <property type="entry name" value="DUF4190"/>
    <property type="match status" value="1"/>
</dbReference>
<evidence type="ECO:0008006" key="7">
    <source>
        <dbReference type="Google" id="ProtNLM"/>
    </source>
</evidence>
<reference evidence="6" key="1">
    <citation type="journal article" date="2019" name="Int. J. Syst. Evol. Microbiol.">
        <title>The Global Catalogue of Microorganisms (GCM) 10K type strain sequencing project: providing services to taxonomists for standard genome sequencing and annotation.</title>
        <authorList>
            <consortium name="The Broad Institute Genomics Platform"/>
            <consortium name="The Broad Institute Genome Sequencing Center for Infectious Disease"/>
            <person name="Wu L."/>
            <person name="Ma J."/>
        </authorList>
    </citation>
    <scope>NUCLEOTIDE SEQUENCE [LARGE SCALE GENOMIC DNA]</scope>
    <source>
        <strain evidence="6">JCM 6833</strain>
    </source>
</reference>
<gene>
    <name evidence="5" type="ORF">GCM10010411_86450</name>
</gene>